<feature type="domain" description="Bacteriophage tail tape measure N-terminal" evidence="2">
    <location>
        <begin position="63"/>
        <end position="141"/>
    </location>
</feature>
<dbReference type="InterPro" id="IPR009628">
    <property type="entry name" value="Phage_tape_measure_N"/>
</dbReference>
<keyword evidence="4" id="KW-1185">Reference proteome</keyword>
<keyword evidence="1" id="KW-0472">Membrane</keyword>
<protein>
    <submittedName>
        <fullName evidence="3">Phage tail tape measure protein</fullName>
    </submittedName>
</protein>
<organism evidence="3 4">
    <name type="scientific">Agrobacterium salinitolerans</name>
    <dbReference type="NCBI Taxonomy" id="1183413"/>
    <lineage>
        <taxon>Bacteria</taxon>
        <taxon>Pseudomonadati</taxon>
        <taxon>Pseudomonadota</taxon>
        <taxon>Alphaproteobacteria</taxon>
        <taxon>Hyphomicrobiales</taxon>
        <taxon>Rhizobiaceae</taxon>
        <taxon>Rhizobium/Agrobacterium group</taxon>
        <taxon>Agrobacterium</taxon>
    </lineage>
</organism>
<comment type="caution">
    <text evidence="3">The sequence shown here is derived from an EMBL/GenBank/DDBJ whole genome shotgun (WGS) entry which is preliminary data.</text>
</comment>
<sequence length="763" mass="80771">MQYKQAQLEIRSAHAAGALSADEMTAALDRSRRSTLASIDAIKGRNKAIADTPVAANVNTGVRGFETANIAAQLQDIGVTTAMGMSPLQIALQQGTQLSAIIGGMQNPIRGLAAAFMSVVSPVSLVTIGVIAAGTAAIQYFSGIFSNANDAKSVLEGHAELIQRLKGAYGEAAEGLKNYADESEKIVRQDVMDNIKAYEAAILETGKSIRGDLSLDPAIFNGATYTIEQMRAAIYSLDQGIKSGKPDLQGFIGRLIDIENQSGTPERVREIIKEIRTAAKDGVDAQRALEPLVATINGVGNTAAGQIGNIKAFAKALNDLGNIAMPSLTDVDRISAATNAGLRALNNGGQINEEARRRLLIQQQRAQLRLENQNPTVINSDGDRTNVPLPRSKPITLGDRDRVAERAATSATNAYRDLIKTADDRVAQMKLEAELAGQTGVAADALRFKLDLLQQSEEKGRSLSSKQVEAINSRVEAFKKYAEAAASAKLKADLLFEREQMGRSSMDQQIAGALRSSGLPVDFDSVEAGLIRTNYQLQYARDLAGEFTSTFFDGLDQGKSVWDSFADAGVSALKRIADTMLNDVLNSIFAVSNASGSSGGGLLSGLFGSFFGGSKSLFPSAPGGLYAKGGTFLDGINGFSNQVVNKPTLFAFAKGTGLMGEAGAEAIMPLTRDASGRLGVSADVSPLMSQQQSGAMAMSASAQRIELAIKLGLAVDENGGIVPIVKQIVAEDGRNIAISVVEDFSQNGMPERMAEISENPRWR</sequence>
<reference evidence="3 4" key="1">
    <citation type="journal article" date="2019" name="Appl. Microbiol. Biotechnol.">
        <title>Differential efficiency of wild type rhizogenic strains for rol gene transformation of plants.</title>
        <authorList>
            <person name="Desmet S."/>
            <person name="De Keyser E."/>
            <person name="Van Vaerenbergh J."/>
            <person name="Baeyen S."/>
            <person name="Van Huylenbroeck J."/>
            <person name="Geelen D."/>
            <person name="Dhooghe E."/>
        </authorList>
    </citation>
    <scope>NUCLEOTIDE SEQUENCE [LARGE SCALE GENOMIC DNA]</scope>
    <source>
        <strain evidence="3 4">GBBC3283</strain>
    </source>
</reference>
<evidence type="ECO:0000259" key="2">
    <source>
        <dbReference type="Pfam" id="PF06791"/>
    </source>
</evidence>
<evidence type="ECO:0000256" key="1">
    <source>
        <dbReference type="SAM" id="Phobius"/>
    </source>
</evidence>
<dbReference type="EMBL" id="SGNZ01000001">
    <property type="protein sequence ID" value="TRA97275.1"/>
    <property type="molecule type" value="Genomic_DNA"/>
</dbReference>
<gene>
    <name evidence="3" type="ORF">EXN23_02080</name>
</gene>
<proteinExistence type="predicted"/>
<feature type="transmembrane region" description="Helical" evidence="1">
    <location>
        <begin position="112"/>
        <end position="141"/>
    </location>
</feature>
<keyword evidence="1" id="KW-0812">Transmembrane</keyword>
<name>A0ABY3BW01_9HYPH</name>
<dbReference type="Pfam" id="PF06791">
    <property type="entry name" value="TMP_2"/>
    <property type="match status" value="1"/>
</dbReference>
<evidence type="ECO:0000313" key="4">
    <source>
        <dbReference type="Proteomes" id="UP000319481"/>
    </source>
</evidence>
<accession>A0ABY3BW01</accession>
<keyword evidence="1" id="KW-1133">Transmembrane helix</keyword>
<dbReference type="Proteomes" id="UP000319481">
    <property type="component" value="Unassembled WGS sequence"/>
</dbReference>
<evidence type="ECO:0000313" key="3">
    <source>
        <dbReference type="EMBL" id="TRA97275.1"/>
    </source>
</evidence>